<evidence type="ECO:0000313" key="8">
    <source>
        <dbReference type="Proteomes" id="UP000526233"/>
    </source>
</evidence>
<keyword evidence="3" id="KW-0645">Protease</keyword>
<dbReference type="InterPro" id="IPR054613">
    <property type="entry name" value="Peptidase_S78_dom"/>
</dbReference>
<reference evidence="7 8" key="1">
    <citation type="submission" date="2018-11" db="EMBL/GenBank/DDBJ databases">
        <title>Genome sequencing and analysis.</title>
        <authorList>
            <person name="Huang Y.-T."/>
        </authorList>
    </citation>
    <scope>NUCLEOTIDE SEQUENCE [LARGE SCALE GENOMIC DNA]</scope>
    <source>
        <strain evidence="7 8">SHIN</strain>
    </source>
</reference>
<comment type="caution">
    <text evidence="7">The sequence shown here is derived from an EMBL/GenBank/DDBJ whole genome shotgun (WGS) entry which is preliminary data.</text>
</comment>
<dbReference type="AlphaFoldDB" id="A0A7Y3T3C4"/>
<keyword evidence="4" id="KW-0378">Hydrolase</keyword>
<dbReference type="SUPFAM" id="SSF56563">
    <property type="entry name" value="Major capsid protein gp5"/>
    <property type="match status" value="1"/>
</dbReference>
<dbReference type="Gene3D" id="3.30.2400.10">
    <property type="entry name" value="Major capsid protein gp5"/>
    <property type="match status" value="1"/>
</dbReference>
<accession>A0A7Y3T3C4</accession>
<dbReference type="GO" id="GO:0008233">
    <property type="term" value="F:peptidase activity"/>
    <property type="evidence" value="ECO:0007669"/>
    <property type="project" value="UniProtKB-KW"/>
</dbReference>
<evidence type="ECO:0000256" key="3">
    <source>
        <dbReference type="ARBA" id="ARBA00022670"/>
    </source>
</evidence>
<organism evidence="7 8">
    <name type="scientific">Brucella pseudogrignonensis</name>
    <dbReference type="NCBI Taxonomy" id="419475"/>
    <lineage>
        <taxon>Bacteria</taxon>
        <taxon>Pseudomonadati</taxon>
        <taxon>Pseudomonadota</taxon>
        <taxon>Alphaproteobacteria</taxon>
        <taxon>Hyphomicrobiales</taxon>
        <taxon>Brucellaceae</taxon>
        <taxon>Brucella/Ochrobactrum group</taxon>
        <taxon>Brucella</taxon>
    </lineage>
</organism>
<feature type="domain" description="Prohead serine protease" evidence="5">
    <location>
        <begin position="48"/>
        <end position="146"/>
    </location>
</feature>
<proteinExistence type="predicted"/>
<dbReference type="Proteomes" id="UP000526233">
    <property type="component" value="Unassembled WGS sequence"/>
</dbReference>
<evidence type="ECO:0000259" key="6">
    <source>
        <dbReference type="Pfam" id="PF05065"/>
    </source>
</evidence>
<dbReference type="EMBL" id="PKQI01000001">
    <property type="protein sequence ID" value="NNV19966.1"/>
    <property type="molecule type" value="Genomic_DNA"/>
</dbReference>
<dbReference type="Pfam" id="PF05065">
    <property type="entry name" value="Phage_capsid"/>
    <property type="match status" value="1"/>
</dbReference>
<dbReference type="NCBIfam" id="TIGR01554">
    <property type="entry name" value="major_cap_HK97"/>
    <property type="match status" value="1"/>
</dbReference>
<sequence length="654" mass="68902">MTIKAFAVFDVKSFDEEQGVLRGIASTPSTDRVEDIVDPKGAVFKLPLPLLWQHSHNDPIGHVTEATVTEEGIEVVATVAKGVTPEIDRAWKLIKAGLVRGFSIGFRGLEVEEIPRSWGVRYKKWEWLELSAVTIPANADATITNVKHFATAQHAATGTKAVKEKSAGDTAKSHKPVLLNQKSKGDILNIAEQIAALEASRTAKAASMQAILEKATAEGRTTDASEQEDFDTISAEIDSIDADLKRFRALEKAQVGGAKPVNANGIKSLSDAAAARSGVQVKAPKLEAGIGFARLAKVKGLSKITGESPRDLAKSLYGEESAVYGIIAKAAVSAGSTQDGNWAANLVGDETSVFADFVEFLRPQTILGKFGTGTIPSLRRVPFRTPLIGQTSGGDGYWVGEGKAKPLTNFGYERNTLEPTKVANIAVVTEELLRSSSPSAEILIRDSLAAALRARLDVDFINPAKAAVTGVSPASITNGVTPIVSTGTDSDAIRNDLRLLFSAFIAANNAPTSGVFIMRSTTALALSLMTNALGQSEFAGITMNGGVLSGLPAIVSEFVPEGYVVLANASDIYLADDGEVAVDMSNQASLEMANNPEHDSTTPTGATGLVSLWQTNSVAFRGERIVNWARRRPSAVAVLSGVAWGVPAAPGGGE</sequence>
<evidence type="ECO:0000256" key="2">
    <source>
        <dbReference type="ARBA" id="ARBA00022612"/>
    </source>
</evidence>
<name>A0A7Y3T3C4_9HYPH</name>
<dbReference type="Pfam" id="PF04586">
    <property type="entry name" value="Peptidase_S78"/>
    <property type="match status" value="1"/>
</dbReference>
<dbReference type="InterPro" id="IPR054612">
    <property type="entry name" value="Phage_capsid-like_C"/>
</dbReference>
<dbReference type="InterPro" id="IPR024455">
    <property type="entry name" value="Phage_capsid"/>
</dbReference>
<dbReference type="Gene3D" id="3.30.2320.10">
    <property type="entry name" value="hypothetical protein PF0899 domain"/>
    <property type="match status" value="1"/>
</dbReference>
<keyword evidence="2" id="KW-1188">Viral release from host cell</keyword>
<protein>
    <submittedName>
        <fullName evidence="7">Phage major capsid protein</fullName>
    </submittedName>
</protein>
<evidence type="ECO:0000256" key="4">
    <source>
        <dbReference type="ARBA" id="ARBA00022801"/>
    </source>
</evidence>
<gene>
    <name evidence="7" type="ORF">EHE22_05925</name>
</gene>
<dbReference type="GO" id="GO:0006508">
    <property type="term" value="P:proteolysis"/>
    <property type="evidence" value="ECO:0007669"/>
    <property type="project" value="UniProtKB-KW"/>
</dbReference>
<feature type="domain" description="Phage capsid-like C-terminal" evidence="6">
    <location>
        <begin position="388"/>
        <end position="640"/>
    </location>
</feature>
<dbReference type="RefSeq" id="WP_171379714.1">
    <property type="nucleotide sequence ID" value="NZ_PKQI01000001.1"/>
</dbReference>
<comment type="subcellular location">
    <subcellularLocation>
        <location evidence="1">Virion</location>
    </subcellularLocation>
</comment>
<evidence type="ECO:0000259" key="5">
    <source>
        <dbReference type="Pfam" id="PF04586"/>
    </source>
</evidence>
<evidence type="ECO:0000256" key="1">
    <source>
        <dbReference type="ARBA" id="ARBA00004328"/>
    </source>
</evidence>
<evidence type="ECO:0000313" key="7">
    <source>
        <dbReference type="EMBL" id="NNV19966.1"/>
    </source>
</evidence>